<reference evidence="1" key="1">
    <citation type="journal article" date="2022" name="Plant J.">
        <title>Strategies of tolerance reflected in two North American maple genomes.</title>
        <authorList>
            <person name="McEvoy S.L."/>
            <person name="Sezen U.U."/>
            <person name="Trouern-Trend A."/>
            <person name="McMahon S.M."/>
            <person name="Schaberg P.G."/>
            <person name="Yang J."/>
            <person name="Wegrzyn J.L."/>
            <person name="Swenson N.G."/>
        </authorList>
    </citation>
    <scope>NUCLEOTIDE SEQUENCE</scope>
    <source>
        <strain evidence="1">NS2018</strain>
    </source>
</reference>
<name>A0AA39UXY1_ACESA</name>
<dbReference type="AlphaFoldDB" id="A0AA39UXY1"/>
<evidence type="ECO:0000313" key="1">
    <source>
        <dbReference type="EMBL" id="KAK0575094.1"/>
    </source>
</evidence>
<dbReference type="EMBL" id="JAUESC010000387">
    <property type="protein sequence ID" value="KAK0575094.1"/>
    <property type="molecule type" value="Genomic_DNA"/>
</dbReference>
<protein>
    <submittedName>
        <fullName evidence="1">Uncharacterized protein</fullName>
    </submittedName>
</protein>
<accession>A0AA39UXY1</accession>
<gene>
    <name evidence="1" type="ORF">LWI29_033901</name>
</gene>
<proteinExistence type="predicted"/>
<organism evidence="1 2">
    <name type="scientific">Acer saccharum</name>
    <name type="common">Sugar maple</name>
    <dbReference type="NCBI Taxonomy" id="4024"/>
    <lineage>
        <taxon>Eukaryota</taxon>
        <taxon>Viridiplantae</taxon>
        <taxon>Streptophyta</taxon>
        <taxon>Embryophyta</taxon>
        <taxon>Tracheophyta</taxon>
        <taxon>Spermatophyta</taxon>
        <taxon>Magnoliopsida</taxon>
        <taxon>eudicotyledons</taxon>
        <taxon>Gunneridae</taxon>
        <taxon>Pentapetalae</taxon>
        <taxon>rosids</taxon>
        <taxon>malvids</taxon>
        <taxon>Sapindales</taxon>
        <taxon>Sapindaceae</taxon>
        <taxon>Hippocastanoideae</taxon>
        <taxon>Acereae</taxon>
        <taxon>Acer</taxon>
    </lineage>
</organism>
<keyword evidence="2" id="KW-1185">Reference proteome</keyword>
<sequence>MGHVITIEKHLCVFCVNGSVFSLKEDCISRTQNDASSQFSSAAPATTSLSGCYGVRTPRGHLGGNKLAIKCTRRQHLYYRKPVYSNPKTMTIHNKNTKT</sequence>
<evidence type="ECO:0000313" key="2">
    <source>
        <dbReference type="Proteomes" id="UP001168877"/>
    </source>
</evidence>
<reference evidence="1" key="2">
    <citation type="submission" date="2023-06" db="EMBL/GenBank/DDBJ databases">
        <authorList>
            <person name="Swenson N.G."/>
            <person name="Wegrzyn J.L."/>
            <person name="Mcevoy S.L."/>
        </authorList>
    </citation>
    <scope>NUCLEOTIDE SEQUENCE</scope>
    <source>
        <strain evidence="1">NS2018</strain>
        <tissue evidence="1">Leaf</tissue>
    </source>
</reference>
<dbReference type="Proteomes" id="UP001168877">
    <property type="component" value="Unassembled WGS sequence"/>
</dbReference>
<comment type="caution">
    <text evidence="1">The sequence shown here is derived from an EMBL/GenBank/DDBJ whole genome shotgun (WGS) entry which is preliminary data.</text>
</comment>